<name>A0ABZ2K9V1_9BACT</name>
<accession>A0ABZ2K9V1</accession>
<proteinExistence type="predicted"/>
<dbReference type="EMBL" id="CP089982">
    <property type="protein sequence ID" value="WXA93890.1"/>
    <property type="molecule type" value="Genomic_DNA"/>
</dbReference>
<protein>
    <submittedName>
        <fullName evidence="2">Uncharacterized protein</fullName>
    </submittedName>
</protein>
<reference evidence="2 3" key="1">
    <citation type="submission" date="2021-12" db="EMBL/GenBank/DDBJ databases">
        <title>Discovery of the Pendulisporaceae a myxobacterial family with distinct sporulation behavior and unique specialized metabolism.</title>
        <authorList>
            <person name="Garcia R."/>
            <person name="Popoff A."/>
            <person name="Bader C.D."/>
            <person name="Loehr J."/>
            <person name="Walesch S."/>
            <person name="Walt C."/>
            <person name="Boldt J."/>
            <person name="Bunk B."/>
            <person name="Haeckl F.J.F.P.J."/>
            <person name="Gunesch A.P."/>
            <person name="Birkelbach J."/>
            <person name="Nuebel U."/>
            <person name="Pietschmann T."/>
            <person name="Bach T."/>
            <person name="Mueller R."/>
        </authorList>
    </citation>
    <scope>NUCLEOTIDE SEQUENCE [LARGE SCALE GENOMIC DNA]</scope>
    <source>
        <strain evidence="2 3">MSr12523</strain>
    </source>
</reference>
<keyword evidence="3" id="KW-1185">Reference proteome</keyword>
<evidence type="ECO:0000256" key="1">
    <source>
        <dbReference type="SAM" id="MobiDB-lite"/>
    </source>
</evidence>
<evidence type="ECO:0000313" key="3">
    <source>
        <dbReference type="Proteomes" id="UP001379533"/>
    </source>
</evidence>
<dbReference type="Proteomes" id="UP001379533">
    <property type="component" value="Chromosome"/>
</dbReference>
<feature type="region of interest" description="Disordered" evidence="1">
    <location>
        <begin position="169"/>
        <end position="193"/>
    </location>
</feature>
<evidence type="ECO:0000313" key="2">
    <source>
        <dbReference type="EMBL" id="WXA93890.1"/>
    </source>
</evidence>
<dbReference type="RefSeq" id="WP_394844490.1">
    <property type="nucleotide sequence ID" value="NZ_CP089982.1"/>
</dbReference>
<organism evidence="2 3">
    <name type="scientific">Pendulispora brunnea</name>
    <dbReference type="NCBI Taxonomy" id="2905690"/>
    <lineage>
        <taxon>Bacteria</taxon>
        <taxon>Pseudomonadati</taxon>
        <taxon>Myxococcota</taxon>
        <taxon>Myxococcia</taxon>
        <taxon>Myxococcales</taxon>
        <taxon>Sorangiineae</taxon>
        <taxon>Pendulisporaceae</taxon>
        <taxon>Pendulispora</taxon>
    </lineage>
</organism>
<sequence>MLFRIDDGQWAEDDGSAWHYGPDNTPTQKGPLSVTLLRDGPRVVLVGGDILVGEEVALELEKVLPESKQARRVAHVRGPQPAMEPRPPMLQLLGLDEVRLSQESIRYDQQGRPSFKRPYILDPSYKVREPNICKIRNNGVTVVSDEIKDLLLQFEPKLWFEAVCYEGEEAPDLPKPPPFRIPTMDELLGGSKR</sequence>
<gene>
    <name evidence="2" type="ORF">LZC95_46480</name>
</gene>